<keyword evidence="2" id="KW-1185">Reference proteome</keyword>
<proteinExistence type="predicted"/>
<dbReference type="Proteomes" id="UP001060215">
    <property type="component" value="Chromosome 10"/>
</dbReference>
<comment type="caution">
    <text evidence="1">The sequence shown here is derived from an EMBL/GenBank/DDBJ whole genome shotgun (WGS) entry which is preliminary data.</text>
</comment>
<evidence type="ECO:0000313" key="1">
    <source>
        <dbReference type="EMBL" id="KAI7999036.1"/>
    </source>
</evidence>
<gene>
    <name evidence="1" type="ORF">LOK49_LG10G00099</name>
</gene>
<protein>
    <submittedName>
        <fullName evidence="1">Cyclin-A3-4</fullName>
    </submittedName>
</protein>
<evidence type="ECO:0000313" key="2">
    <source>
        <dbReference type="Proteomes" id="UP001060215"/>
    </source>
</evidence>
<organism evidence="1 2">
    <name type="scientific">Camellia lanceoleosa</name>
    <dbReference type="NCBI Taxonomy" id="1840588"/>
    <lineage>
        <taxon>Eukaryota</taxon>
        <taxon>Viridiplantae</taxon>
        <taxon>Streptophyta</taxon>
        <taxon>Embryophyta</taxon>
        <taxon>Tracheophyta</taxon>
        <taxon>Spermatophyta</taxon>
        <taxon>Magnoliopsida</taxon>
        <taxon>eudicotyledons</taxon>
        <taxon>Gunneridae</taxon>
        <taxon>Pentapetalae</taxon>
        <taxon>asterids</taxon>
        <taxon>Ericales</taxon>
        <taxon>Theaceae</taxon>
        <taxon>Camellia</taxon>
    </lineage>
</organism>
<name>A0ACC0GHZ1_9ERIC</name>
<dbReference type="EMBL" id="CM045767">
    <property type="protein sequence ID" value="KAI7999036.1"/>
    <property type="molecule type" value="Genomic_DNA"/>
</dbReference>
<sequence>MGFVLIQLQSIIQVEEKMRPLPNYMEKVRNDINQTMRDILLDWLVEVVEEYILVSNTLYLTVSYIDRFLSHHALNRNELQLFGVSCMLVASYAHEPHRI</sequence>
<reference evidence="1 2" key="1">
    <citation type="journal article" date="2022" name="Plant J.">
        <title>Chromosome-level genome of Camellia lanceoleosa provides a valuable resource for understanding genome evolution and self-incompatibility.</title>
        <authorList>
            <person name="Gong W."/>
            <person name="Xiao S."/>
            <person name="Wang L."/>
            <person name="Liao Z."/>
            <person name="Chang Y."/>
            <person name="Mo W."/>
            <person name="Hu G."/>
            <person name="Li W."/>
            <person name="Zhao G."/>
            <person name="Zhu H."/>
            <person name="Hu X."/>
            <person name="Ji K."/>
            <person name="Xiang X."/>
            <person name="Song Q."/>
            <person name="Yuan D."/>
            <person name="Jin S."/>
            <person name="Zhang L."/>
        </authorList>
    </citation>
    <scope>NUCLEOTIDE SEQUENCE [LARGE SCALE GENOMIC DNA]</scope>
    <source>
        <strain evidence="1">SQ_2022a</strain>
    </source>
</reference>
<accession>A0ACC0GHZ1</accession>